<evidence type="ECO:0000259" key="8">
    <source>
        <dbReference type="PROSITE" id="PS50928"/>
    </source>
</evidence>
<evidence type="ECO:0000256" key="5">
    <source>
        <dbReference type="ARBA" id="ARBA00022989"/>
    </source>
</evidence>
<feature type="transmembrane region" description="Helical" evidence="7">
    <location>
        <begin position="78"/>
        <end position="100"/>
    </location>
</feature>
<evidence type="ECO:0000256" key="1">
    <source>
        <dbReference type="ARBA" id="ARBA00004651"/>
    </source>
</evidence>
<feature type="transmembrane region" description="Helical" evidence="7">
    <location>
        <begin position="15"/>
        <end position="34"/>
    </location>
</feature>
<dbReference type="Pfam" id="PF00528">
    <property type="entry name" value="BPD_transp_1"/>
    <property type="match status" value="1"/>
</dbReference>
<evidence type="ECO:0000256" key="4">
    <source>
        <dbReference type="ARBA" id="ARBA00022692"/>
    </source>
</evidence>
<accession>K6DYH5</accession>
<feature type="transmembrane region" description="Helical" evidence="7">
    <location>
        <begin position="180"/>
        <end position="205"/>
    </location>
</feature>
<evidence type="ECO:0000313" key="10">
    <source>
        <dbReference type="Proteomes" id="UP000006316"/>
    </source>
</evidence>
<proteinExistence type="inferred from homology"/>
<reference evidence="9 10" key="1">
    <citation type="journal article" date="2012" name="Front. Microbiol.">
        <title>Redundancy and modularity in membrane-associated dissimilatory nitrate reduction in Bacillus.</title>
        <authorList>
            <person name="Heylen K."/>
            <person name="Keltjens J."/>
        </authorList>
    </citation>
    <scope>NUCLEOTIDE SEQUENCE [LARGE SCALE GENOMIC DNA]</scope>
    <source>
        <strain evidence="10">LMG 21833T</strain>
    </source>
</reference>
<evidence type="ECO:0000313" key="9">
    <source>
        <dbReference type="EMBL" id="EKN65926.1"/>
    </source>
</evidence>
<dbReference type="eggNOG" id="COG3639">
    <property type="taxonomic scope" value="Bacteria"/>
</dbReference>
<keyword evidence="5 7" id="KW-1133">Transmembrane helix</keyword>
<organism evidence="9 10">
    <name type="scientific">Neobacillus bataviensis LMG 21833</name>
    <dbReference type="NCBI Taxonomy" id="1117379"/>
    <lineage>
        <taxon>Bacteria</taxon>
        <taxon>Bacillati</taxon>
        <taxon>Bacillota</taxon>
        <taxon>Bacilli</taxon>
        <taxon>Bacillales</taxon>
        <taxon>Bacillaceae</taxon>
        <taxon>Neobacillus</taxon>
    </lineage>
</organism>
<feature type="transmembrane region" description="Helical" evidence="7">
    <location>
        <begin position="237"/>
        <end position="256"/>
    </location>
</feature>
<sequence>MEEEMQADIFLTKKIRSLAFILLLVAVTIVAVVMTEFNLARGFSSIPEAIVWSFSNFYPDAASMEKLPNILDKLQQTILVSIAATTVASILALFFSIAGSTATQFNSFLSKISRGIATVFRNIDISAWSMILLFSFGQSALTGYFALFFGSFGFLTRAFIESIDEVSSSSVEALRATGASYLSIIFQSVIPSTIPQLISWILFMIETNIRNATLVGILTGTGIGFAFNLYYKSLDYNSASLVVIVIIAAIFMIEWVSNYIRRVIL</sequence>
<dbReference type="STRING" id="1117379.BABA_18057"/>
<evidence type="ECO:0000256" key="6">
    <source>
        <dbReference type="ARBA" id="ARBA00023136"/>
    </source>
</evidence>
<dbReference type="AlphaFoldDB" id="K6DYH5"/>
<dbReference type="GO" id="GO:0055085">
    <property type="term" value="P:transmembrane transport"/>
    <property type="evidence" value="ECO:0007669"/>
    <property type="project" value="InterPro"/>
</dbReference>
<keyword evidence="6 7" id="KW-0472">Membrane</keyword>
<dbReference type="PANTHER" id="PTHR30043:SF1">
    <property type="entry name" value="ABC TRANSPORT SYSTEM PERMEASE PROTEIN P69"/>
    <property type="match status" value="1"/>
</dbReference>
<dbReference type="PROSITE" id="PS50928">
    <property type="entry name" value="ABC_TM1"/>
    <property type="match status" value="1"/>
</dbReference>
<dbReference type="Proteomes" id="UP000006316">
    <property type="component" value="Unassembled WGS sequence"/>
</dbReference>
<comment type="caution">
    <text evidence="9">The sequence shown here is derived from an EMBL/GenBank/DDBJ whole genome shotgun (WGS) entry which is preliminary data.</text>
</comment>
<gene>
    <name evidence="9" type="ORF">BABA_18057</name>
</gene>
<keyword evidence="3" id="KW-1003">Cell membrane</keyword>
<keyword evidence="10" id="KW-1185">Reference proteome</keyword>
<keyword evidence="2 7" id="KW-0813">Transport</keyword>
<dbReference type="SUPFAM" id="SSF161098">
    <property type="entry name" value="MetI-like"/>
    <property type="match status" value="1"/>
</dbReference>
<dbReference type="InterPro" id="IPR000515">
    <property type="entry name" value="MetI-like"/>
</dbReference>
<comment type="subcellular location">
    <subcellularLocation>
        <location evidence="1 7">Cell membrane</location>
        <topology evidence="1 7">Multi-pass membrane protein</topology>
    </subcellularLocation>
</comment>
<dbReference type="CDD" id="cd06261">
    <property type="entry name" value="TM_PBP2"/>
    <property type="match status" value="1"/>
</dbReference>
<dbReference type="InterPro" id="IPR035906">
    <property type="entry name" value="MetI-like_sf"/>
</dbReference>
<keyword evidence="4 7" id="KW-0812">Transmembrane</keyword>
<dbReference type="Gene3D" id="1.10.3720.10">
    <property type="entry name" value="MetI-like"/>
    <property type="match status" value="1"/>
</dbReference>
<feature type="transmembrane region" description="Helical" evidence="7">
    <location>
        <begin position="212"/>
        <end position="231"/>
    </location>
</feature>
<name>K6DYH5_9BACI</name>
<evidence type="ECO:0000256" key="7">
    <source>
        <dbReference type="RuleBase" id="RU363032"/>
    </source>
</evidence>
<dbReference type="PATRIC" id="fig|1117379.3.peg.3739"/>
<dbReference type="EMBL" id="AJLS01000124">
    <property type="protein sequence ID" value="EKN65926.1"/>
    <property type="molecule type" value="Genomic_DNA"/>
</dbReference>
<feature type="domain" description="ABC transmembrane type-1" evidence="8">
    <location>
        <begin position="74"/>
        <end position="257"/>
    </location>
</feature>
<comment type="similarity">
    <text evidence="7">Belongs to the binding-protein-dependent transport system permease family.</text>
</comment>
<dbReference type="GO" id="GO:0005886">
    <property type="term" value="C:plasma membrane"/>
    <property type="evidence" value="ECO:0007669"/>
    <property type="project" value="UniProtKB-SubCell"/>
</dbReference>
<evidence type="ECO:0000256" key="2">
    <source>
        <dbReference type="ARBA" id="ARBA00022448"/>
    </source>
</evidence>
<protein>
    <submittedName>
        <fullName evidence="9">Phosphonate ABC transporter, inner membrane subunit</fullName>
    </submittedName>
</protein>
<dbReference type="PANTHER" id="PTHR30043">
    <property type="entry name" value="PHOSPHONATES TRANSPORT SYSTEM PERMEASE PROTEIN"/>
    <property type="match status" value="1"/>
</dbReference>
<evidence type="ECO:0000256" key="3">
    <source>
        <dbReference type="ARBA" id="ARBA00022475"/>
    </source>
</evidence>